<dbReference type="SMART" id="SM00248">
    <property type="entry name" value="ANK"/>
    <property type="match status" value="4"/>
</dbReference>
<protein>
    <submittedName>
        <fullName evidence="5">Cdkn2a protein</fullName>
    </submittedName>
</protein>
<dbReference type="Gene3D" id="1.25.40.20">
    <property type="entry name" value="Ankyrin repeat-containing domain"/>
    <property type="match status" value="1"/>
</dbReference>
<keyword evidence="2" id="KW-0040">ANK repeat</keyword>
<keyword evidence="1" id="KW-0677">Repeat</keyword>
<dbReference type="GO" id="GO:0005634">
    <property type="term" value="C:nucleus"/>
    <property type="evidence" value="ECO:0007669"/>
    <property type="project" value="TreeGrafter"/>
</dbReference>
<dbReference type="GO" id="GO:0019901">
    <property type="term" value="F:protein kinase binding"/>
    <property type="evidence" value="ECO:0007669"/>
    <property type="project" value="TreeGrafter"/>
</dbReference>
<dbReference type="EMBL" id="CALSGD010001431">
    <property type="protein sequence ID" value="CAH6790528.1"/>
    <property type="molecule type" value="Genomic_DNA"/>
</dbReference>
<keyword evidence="3" id="KW-0131">Cell cycle</keyword>
<proteinExistence type="inferred from homology"/>
<reference evidence="5" key="1">
    <citation type="submission" date="2022-06" db="EMBL/GenBank/DDBJ databases">
        <authorList>
            <person name="Andreotti S."/>
            <person name="Wyler E."/>
        </authorList>
    </citation>
    <scope>NUCLEOTIDE SEQUENCE</scope>
</reference>
<dbReference type="PANTHER" id="PTHR24201:SF4">
    <property type="entry name" value="CYCLIN-DEPENDENT KINASE INHIBITOR 2A"/>
    <property type="match status" value="1"/>
</dbReference>
<keyword evidence="6" id="KW-1185">Reference proteome</keyword>
<comment type="similarity">
    <text evidence="4">Belongs to the CDKN2 cyclin-dependent kinase inhibitor family.</text>
</comment>
<organism evidence="5 6">
    <name type="scientific">Phodopus roborovskii</name>
    <name type="common">Roborovski's desert hamster</name>
    <name type="synonym">Cricetulus roborovskii</name>
    <dbReference type="NCBI Taxonomy" id="109678"/>
    <lineage>
        <taxon>Eukaryota</taxon>
        <taxon>Metazoa</taxon>
        <taxon>Chordata</taxon>
        <taxon>Craniata</taxon>
        <taxon>Vertebrata</taxon>
        <taxon>Euteleostomi</taxon>
        <taxon>Mammalia</taxon>
        <taxon>Eutheria</taxon>
        <taxon>Euarchontoglires</taxon>
        <taxon>Glires</taxon>
        <taxon>Rodentia</taxon>
        <taxon>Myomorpha</taxon>
        <taxon>Muroidea</taxon>
        <taxon>Cricetidae</taxon>
        <taxon>Cricetinae</taxon>
        <taxon>Phodopus</taxon>
    </lineage>
</organism>
<accession>A0AAU9ZEV7</accession>
<dbReference type="GO" id="GO:0004861">
    <property type="term" value="F:cyclin-dependent protein serine/threonine kinase inhibitor activity"/>
    <property type="evidence" value="ECO:0007669"/>
    <property type="project" value="TreeGrafter"/>
</dbReference>
<dbReference type="PANTHER" id="PTHR24201">
    <property type="entry name" value="ANK_REP_REGION DOMAIN-CONTAINING PROTEIN"/>
    <property type="match status" value="1"/>
</dbReference>
<evidence type="ECO:0000313" key="6">
    <source>
        <dbReference type="Proteomes" id="UP001152836"/>
    </source>
</evidence>
<evidence type="ECO:0000313" key="5">
    <source>
        <dbReference type="EMBL" id="CAH6790528.1"/>
    </source>
</evidence>
<dbReference type="Pfam" id="PF12796">
    <property type="entry name" value="Ank_2"/>
    <property type="match status" value="1"/>
</dbReference>
<dbReference type="FunFam" id="1.25.40.20:FF:000107">
    <property type="entry name" value="cyclin-dependent kinase 4 inhibitor B"/>
    <property type="match status" value="1"/>
</dbReference>
<dbReference type="InterPro" id="IPR002110">
    <property type="entry name" value="Ankyrin_rpt"/>
</dbReference>
<dbReference type="Proteomes" id="UP001152836">
    <property type="component" value="Unassembled WGS sequence"/>
</dbReference>
<dbReference type="GO" id="GO:0008285">
    <property type="term" value="P:negative regulation of cell population proliferation"/>
    <property type="evidence" value="ECO:0007669"/>
    <property type="project" value="TreeGrafter"/>
</dbReference>
<dbReference type="AlphaFoldDB" id="A0AAU9ZEV7"/>
<comment type="caution">
    <text evidence="5">The sequence shown here is derived from an EMBL/GenBank/DDBJ whole genome shotgun (WGS) entry which is preliminary data.</text>
</comment>
<dbReference type="InterPro" id="IPR036770">
    <property type="entry name" value="Ankyrin_rpt-contain_sf"/>
</dbReference>
<name>A0AAU9ZEV7_PHORO</name>
<evidence type="ECO:0000256" key="4">
    <source>
        <dbReference type="ARBA" id="ARBA00038438"/>
    </source>
</evidence>
<dbReference type="GO" id="GO:2000045">
    <property type="term" value="P:regulation of G1/S transition of mitotic cell cycle"/>
    <property type="evidence" value="ECO:0007669"/>
    <property type="project" value="TreeGrafter"/>
</dbReference>
<evidence type="ECO:0000256" key="3">
    <source>
        <dbReference type="ARBA" id="ARBA00023306"/>
    </source>
</evidence>
<gene>
    <name evidence="5" type="primary">Cdkn2a</name>
    <name evidence="5" type="ORF">PHOROB_LOCUS7821</name>
</gene>
<dbReference type="SUPFAM" id="SSF48403">
    <property type="entry name" value="Ankyrin repeat"/>
    <property type="match status" value="1"/>
</dbReference>
<dbReference type="InterPro" id="IPR050776">
    <property type="entry name" value="Ank_Repeat/CDKN_Inhibitor"/>
</dbReference>
<sequence length="202" mass="21525">MESSADRLARAAAQGREQEVRALLEAGVSPNTPNCFGRTPIQVMMMGNTQVARLLLLYGAEPNCKDPATLSRPVHDAAREGFLQTLVILHQAGARLDVFDARGRLPMDLAQEGGHRDVVQYLRAAGRNPQGSGPAGITCAQTPPVKALAARQEGQRSRVRLCFGEPQQGLAATHRASVSRCFANLPGGLISKLLGPVLQLAT</sequence>
<evidence type="ECO:0000256" key="1">
    <source>
        <dbReference type="ARBA" id="ARBA00022737"/>
    </source>
</evidence>
<dbReference type="GO" id="GO:0005737">
    <property type="term" value="C:cytoplasm"/>
    <property type="evidence" value="ECO:0007669"/>
    <property type="project" value="TreeGrafter"/>
</dbReference>
<evidence type="ECO:0000256" key="2">
    <source>
        <dbReference type="ARBA" id="ARBA00023043"/>
    </source>
</evidence>